<dbReference type="EMBL" id="FUKQ01000006">
    <property type="protein sequence ID" value="SJN17534.1"/>
    <property type="molecule type" value="Genomic_DNA"/>
</dbReference>
<proteinExistence type="predicted"/>
<dbReference type="RefSeq" id="WP_094763346.1">
    <property type="nucleotide sequence ID" value="NZ_FUKQ01000006.1"/>
</dbReference>
<gene>
    <name evidence="1" type="ORF">FM114_01040</name>
</gene>
<dbReference type="Gene3D" id="3.40.50.1240">
    <property type="entry name" value="Phosphoglycerate mutase-like"/>
    <property type="match status" value="1"/>
</dbReference>
<evidence type="ECO:0000313" key="1">
    <source>
        <dbReference type="EMBL" id="SJN17534.1"/>
    </source>
</evidence>
<dbReference type="OrthoDB" id="9810154at2"/>
<dbReference type="Proteomes" id="UP000188342">
    <property type="component" value="Unassembled WGS sequence"/>
</dbReference>
<sequence length="163" mass="17579">MTRTLVLMRHAAAEGWSVSGDRGRKLNEGGRQDAAQAGQQMAALGIQHVLCSTATRTRETVECLGLDAPVEYMDALYNCTMDTLVQRIGEIEDDVTALLVVAHSPAIPSLAAELTWAADPSAADDMRCWFPTAAFSQFTLEGSWSELTDDATLKLAGIKRVGH</sequence>
<accession>A0A1R4ID70</accession>
<evidence type="ECO:0000313" key="2">
    <source>
        <dbReference type="Proteomes" id="UP000188342"/>
    </source>
</evidence>
<reference evidence="1 2" key="1">
    <citation type="submission" date="2017-02" db="EMBL/GenBank/DDBJ databases">
        <authorList>
            <person name="Peterson S.W."/>
        </authorList>
    </citation>
    <scope>NUCLEOTIDE SEQUENCE [LARGE SCALE GENOMIC DNA]</scope>
    <source>
        <strain evidence="1 2">LSP_Lj1</strain>
    </source>
</reference>
<dbReference type="AlphaFoldDB" id="A0A1R4ID70"/>
<dbReference type="SMART" id="SM00855">
    <property type="entry name" value="PGAM"/>
    <property type="match status" value="1"/>
</dbReference>
<dbReference type="InterPro" id="IPR029033">
    <property type="entry name" value="His_PPase_superfam"/>
</dbReference>
<dbReference type="InterPro" id="IPR013078">
    <property type="entry name" value="His_Pase_superF_clade-1"/>
</dbReference>
<dbReference type="SUPFAM" id="SSF53254">
    <property type="entry name" value="Phosphoglycerate mutase-like"/>
    <property type="match status" value="1"/>
</dbReference>
<dbReference type="Pfam" id="PF00300">
    <property type="entry name" value="His_Phos_1"/>
    <property type="match status" value="1"/>
</dbReference>
<organism evidence="1 2">
    <name type="scientific">Luteococcus japonicus LSP_Lj1</name>
    <dbReference type="NCBI Taxonomy" id="1255658"/>
    <lineage>
        <taxon>Bacteria</taxon>
        <taxon>Bacillati</taxon>
        <taxon>Actinomycetota</taxon>
        <taxon>Actinomycetes</taxon>
        <taxon>Propionibacteriales</taxon>
        <taxon>Propionibacteriaceae</taxon>
        <taxon>Luteococcus</taxon>
    </lineage>
</organism>
<protein>
    <submittedName>
        <fullName evidence="1">Phosphohistidine phosphatase SixA</fullName>
    </submittedName>
</protein>
<name>A0A1R4ID70_9ACTN</name>
<keyword evidence="2" id="KW-1185">Reference proteome</keyword>
<dbReference type="STRING" id="1255658.FM114_01040"/>